<reference evidence="4" key="1">
    <citation type="submission" date="2022-10" db="EMBL/GenBank/DDBJ databases">
        <title>Tapping the CABI collections for fungal endophytes: first genome assemblies for Collariella, Neodidymelliopsis, Ascochyta clinopodiicola, Didymella pomorum, Didymosphaeria variabile, Neocosmospora piperis and Neocucurbitaria cava.</title>
        <authorList>
            <person name="Hill R."/>
        </authorList>
    </citation>
    <scope>NUCLEOTIDE SEQUENCE</scope>
    <source>
        <strain evidence="4">IMI 360193</strain>
    </source>
</reference>
<dbReference type="AlphaFoldDB" id="A0A9W8WY39"/>
<dbReference type="PROSITE" id="PS50011">
    <property type="entry name" value="PROTEIN_KINASE_DOM"/>
    <property type="match status" value="1"/>
</dbReference>
<dbReference type="PANTHER" id="PTHR33112:SF10">
    <property type="entry name" value="TOL"/>
    <property type="match status" value="1"/>
</dbReference>
<comment type="caution">
    <text evidence="4">The sequence shown here is derived from an EMBL/GenBank/DDBJ whole genome shotgun (WGS) entry which is preliminary data.</text>
</comment>
<feature type="compositionally biased region" description="Basic and acidic residues" evidence="1">
    <location>
        <begin position="79"/>
        <end position="88"/>
    </location>
</feature>
<dbReference type="Pfam" id="PF06985">
    <property type="entry name" value="HET"/>
    <property type="match status" value="1"/>
</dbReference>
<evidence type="ECO:0000313" key="5">
    <source>
        <dbReference type="Proteomes" id="UP001140562"/>
    </source>
</evidence>
<feature type="signal peptide" evidence="2">
    <location>
        <begin position="1"/>
        <end position="20"/>
    </location>
</feature>
<proteinExistence type="predicted"/>
<dbReference type="InterPro" id="IPR010730">
    <property type="entry name" value="HET"/>
</dbReference>
<evidence type="ECO:0000256" key="2">
    <source>
        <dbReference type="SAM" id="SignalP"/>
    </source>
</evidence>
<dbReference type="OrthoDB" id="4062651at2759"/>
<feature type="domain" description="Protein kinase" evidence="3">
    <location>
        <begin position="1"/>
        <end position="274"/>
    </location>
</feature>
<keyword evidence="2" id="KW-0732">Signal</keyword>
<dbReference type="GO" id="GO:0004672">
    <property type="term" value="F:protein kinase activity"/>
    <property type="evidence" value="ECO:0007669"/>
    <property type="project" value="InterPro"/>
</dbReference>
<protein>
    <recommendedName>
        <fullName evidence="3">Protein kinase domain-containing protein</fullName>
    </recommendedName>
</protein>
<feature type="region of interest" description="Disordered" evidence="1">
    <location>
        <begin position="66"/>
        <end position="93"/>
    </location>
</feature>
<dbReference type="PANTHER" id="PTHR33112">
    <property type="entry name" value="DOMAIN PROTEIN, PUTATIVE-RELATED"/>
    <property type="match status" value="1"/>
</dbReference>
<dbReference type="Proteomes" id="UP001140562">
    <property type="component" value="Unassembled WGS sequence"/>
</dbReference>
<dbReference type="SUPFAM" id="SSF56112">
    <property type="entry name" value="Protein kinase-like (PK-like)"/>
    <property type="match status" value="1"/>
</dbReference>
<feature type="chain" id="PRO_5040839656" description="Protein kinase domain-containing protein" evidence="2">
    <location>
        <begin position="21"/>
        <end position="751"/>
    </location>
</feature>
<dbReference type="InterPro" id="IPR000719">
    <property type="entry name" value="Prot_kinase_dom"/>
</dbReference>
<evidence type="ECO:0000259" key="3">
    <source>
        <dbReference type="PROSITE" id="PS50011"/>
    </source>
</evidence>
<evidence type="ECO:0000256" key="1">
    <source>
        <dbReference type="SAM" id="MobiDB-lite"/>
    </source>
</evidence>
<dbReference type="EMBL" id="JAPEUV010000061">
    <property type="protein sequence ID" value="KAJ4335442.1"/>
    <property type="molecule type" value="Genomic_DNA"/>
</dbReference>
<organism evidence="4 5">
    <name type="scientific">Didymella glomerata</name>
    <dbReference type="NCBI Taxonomy" id="749621"/>
    <lineage>
        <taxon>Eukaryota</taxon>
        <taxon>Fungi</taxon>
        <taxon>Dikarya</taxon>
        <taxon>Ascomycota</taxon>
        <taxon>Pezizomycotina</taxon>
        <taxon>Dothideomycetes</taxon>
        <taxon>Pleosporomycetidae</taxon>
        <taxon>Pleosporales</taxon>
        <taxon>Pleosporineae</taxon>
        <taxon>Didymellaceae</taxon>
        <taxon>Didymella</taxon>
    </lineage>
</organism>
<gene>
    <name evidence="4" type="ORF">N0V87_006100</name>
</gene>
<keyword evidence="5" id="KW-1185">Reference proteome</keyword>
<dbReference type="GO" id="GO:0005524">
    <property type="term" value="F:ATP binding"/>
    <property type="evidence" value="ECO:0007669"/>
    <property type="project" value="InterPro"/>
</dbReference>
<accession>A0A9W8WY39</accession>
<evidence type="ECO:0000313" key="4">
    <source>
        <dbReference type="EMBL" id="KAJ4335442.1"/>
    </source>
</evidence>
<dbReference type="InterPro" id="IPR011009">
    <property type="entry name" value="Kinase-like_dom_sf"/>
</dbReference>
<dbReference type="Gene3D" id="1.10.510.10">
    <property type="entry name" value="Transferase(Phosphotransferase) domain 1"/>
    <property type="match status" value="1"/>
</dbReference>
<name>A0A9W8WY39_9PLEO</name>
<dbReference type="Pfam" id="PF00069">
    <property type="entry name" value="Pkinase"/>
    <property type="match status" value="1"/>
</dbReference>
<sequence>MRSRKRIKLVLGQLVGLAGALECMHNRTFVPASGGKILQDADGPLYQSPLSTPDDASALPRIDVEDADSELPPPSFRLEAPKAGDNDMRLGVPSQELNSNRRHTMSENWRHGDIKPENILRFTEGIGEDWLGLLKLADLGRAQQHKLKTELRSTMERERWRTRWYEPPDLAEDLQQRTQGKISRLFDIWSMGCVIFESVLWMLYGWKAIGDFQTTDTTINENFVATPYWTKVGKGNYVVTARATQWIQHILKHAPEKDSSALGDLVILVRDKLLQIELPPDSERYTPGCRTHAKDMRDELVRIQRRALEDPEYLFDRVDQFEKQYPPVERAISGEQGPGKSPDSWLQLPLSGSGRATTIAKSREYTNSMTSSWQYPDDQDFAESIIAGDQIPSDDVSLCETCGQIGLATATLTFQLEVLKANYEDCPLCALVLKALQRFRLQDEESLRLERALDCFVAKSKEGKSIKILRLCYSSRGKVQEARDAIIFDKSAVPSDDTTGIPMGAPELYSLQSDPKAGSSFMKLPSAWLRDCDHSHNGTCGQVIDDPQLPKRLIDVCAFASKIVDTTTLQPGHINTRYIAFSHRWCEMPAEAKTTAANLESRKRKLPKNDMPQNFTDAIAVTKALGCRYLWIDCLCINQGPDGDFAEQAKSMQTIFSNAYCVIAAASADGAKAGFLNADRLPLHSAKIGEVYASAVTNDFERDVLESTLNQRGWVLQERALARRTIFFTGTQMYWECGDSVRCETLRKLKQ</sequence>